<dbReference type="SUPFAM" id="SSF51735">
    <property type="entry name" value="NAD(P)-binding Rossmann-fold domains"/>
    <property type="match status" value="1"/>
</dbReference>
<dbReference type="Pfam" id="PF03446">
    <property type="entry name" value="NAD_binding_2"/>
    <property type="match status" value="1"/>
</dbReference>
<feature type="domain" description="3-hydroxyisobutyrate dehydrogenase-like NAD-binding" evidence="5">
    <location>
        <begin position="166"/>
        <end position="283"/>
    </location>
</feature>
<dbReference type="Proteomes" id="UP000714380">
    <property type="component" value="Unassembled WGS sequence"/>
</dbReference>
<dbReference type="InterPro" id="IPR036291">
    <property type="entry name" value="NAD(P)-bd_dom_sf"/>
</dbReference>
<dbReference type="InterPro" id="IPR008927">
    <property type="entry name" value="6-PGluconate_DH-like_C_sf"/>
</dbReference>
<keyword evidence="2" id="KW-0560">Oxidoreductase</keyword>
<protein>
    <submittedName>
        <fullName evidence="6">NAD(P)-dependent oxidoreductase</fullName>
    </submittedName>
</protein>
<evidence type="ECO:0000256" key="3">
    <source>
        <dbReference type="ARBA" id="ARBA00023027"/>
    </source>
</evidence>
<dbReference type="PIRSF" id="PIRSF000103">
    <property type="entry name" value="HIBADH"/>
    <property type="match status" value="1"/>
</dbReference>
<accession>A0ABS7ZLQ8</accession>
<evidence type="ECO:0000313" key="6">
    <source>
        <dbReference type="EMBL" id="MCA6062644.1"/>
    </source>
</evidence>
<dbReference type="SUPFAM" id="SSF48179">
    <property type="entry name" value="6-phosphogluconate dehydrogenase C-terminal domain-like"/>
    <property type="match status" value="1"/>
</dbReference>
<organism evidence="6 7">
    <name type="scientific">Thalassolituus marinus</name>
    <dbReference type="NCBI Taxonomy" id="671053"/>
    <lineage>
        <taxon>Bacteria</taxon>
        <taxon>Pseudomonadati</taxon>
        <taxon>Pseudomonadota</taxon>
        <taxon>Gammaproteobacteria</taxon>
        <taxon>Oceanospirillales</taxon>
        <taxon>Oceanospirillaceae</taxon>
        <taxon>Thalassolituus</taxon>
    </lineage>
</organism>
<evidence type="ECO:0000259" key="4">
    <source>
        <dbReference type="Pfam" id="PF03446"/>
    </source>
</evidence>
<evidence type="ECO:0000256" key="2">
    <source>
        <dbReference type="ARBA" id="ARBA00023002"/>
    </source>
</evidence>
<keyword evidence="3" id="KW-0520">NAD</keyword>
<proteinExistence type="inferred from homology"/>
<dbReference type="Gene3D" id="1.10.1040.10">
    <property type="entry name" value="N-(1-d-carboxylethyl)-l-norvaline Dehydrogenase, domain 2"/>
    <property type="match status" value="1"/>
</dbReference>
<evidence type="ECO:0000259" key="5">
    <source>
        <dbReference type="Pfam" id="PF14833"/>
    </source>
</evidence>
<dbReference type="PROSITE" id="PS00895">
    <property type="entry name" value="3_HYDROXYISOBUT_DH"/>
    <property type="match status" value="1"/>
</dbReference>
<dbReference type="InterPro" id="IPR029154">
    <property type="entry name" value="HIBADH-like_NADP-bd"/>
</dbReference>
<dbReference type="InterPro" id="IPR013328">
    <property type="entry name" value="6PGD_dom2"/>
</dbReference>
<keyword evidence="7" id="KW-1185">Reference proteome</keyword>
<dbReference type="PANTHER" id="PTHR43060:SF15">
    <property type="entry name" value="3-HYDROXYISOBUTYRATE DEHYDROGENASE-LIKE 1, MITOCHONDRIAL-RELATED"/>
    <property type="match status" value="1"/>
</dbReference>
<dbReference type="EMBL" id="JAEDAH010000013">
    <property type="protein sequence ID" value="MCA6062644.1"/>
    <property type="molecule type" value="Genomic_DNA"/>
</dbReference>
<evidence type="ECO:0000256" key="1">
    <source>
        <dbReference type="ARBA" id="ARBA00009080"/>
    </source>
</evidence>
<evidence type="ECO:0000313" key="7">
    <source>
        <dbReference type="Proteomes" id="UP000714380"/>
    </source>
</evidence>
<sequence>MANILFIGLGNMGYPMAGHLAEAGHQVTVFNRTVGRSELWISEFSGQKLTEFSQLPTQLDAVFLCVGRDEDVQNILIDEQKLLSKLPQHCLIVDHTTTSASLSQSIGRHCASLGLRFADAPVSGGQQGAVNGQLTIMCGASATVFEQVKQLTAPYTRAIEHMGEIGSGQKAKMVNQICVAGLIQGLAEGVHFAQQSGLDVPQVMKLLSQGAAGSWQMSNRYQTMLDGSYDHGFAVNWMHKDLEICLSEASQMGISLPVTEQVDRYYQELQAMGAGEFDTSALLYRLQKSMTGSAE</sequence>
<comment type="similarity">
    <text evidence="1">Belongs to the HIBADH-related family.</text>
</comment>
<gene>
    <name evidence="6" type="ORF">I9W95_03390</name>
</gene>
<dbReference type="Gene3D" id="3.40.50.720">
    <property type="entry name" value="NAD(P)-binding Rossmann-like Domain"/>
    <property type="match status" value="1"/>
</dbReference>
<dbReference type="Pfam" id="PF14833">
    <property type="entry name" value="NAD_binding_11"/>
    <property type="match status" value="1"/>
</dbReference>
<dbReference type="InterPro" id="IPR006115">
    <property type="entry name" value="6PGDH_NADP-bd"/>
</dbReference>
<dbReference type="InterPro" id="IPR015815">
    <property type="entry name" value="HIBADH-related"/>
</dbReference>
<dbReference type="InterPro" id="IPR002204">
    <property type="entry name" value="3-OH-isobutyrate_DH-rel_CS"/>
</dbReference>
<dbReference type="PANTHER" id="PTHR43060">
    <property type="entry name" value="3-HYDROXYISOBUTYRATE DEHYDROGENASE-LIKE 1, MITOCHONDRIAL-RELATED"/>
    <property type="match status" value="1"/>
</dbReference>
<feature type="domain" description="6-phosphogluconate dehydrogenase NADP-binding" evidence="4">
    <location>
        <begin position="4"/>
        <end position="162"/>
    </location>
</feature>
<comment type="caution">
    <text evidence="6">The sequence shown here is derived from an EMBL/GenBank/DDBJ whole genome shotgun (WGS) entry which is preliminary data.</text>
</comment>
<name>A0ABS7ZLQ8_9GAMM</name>
<dbReference type="RefSeq" id="WP_225671854.1">
    <property type="nucleotide sequence ID" value="NZ_JAEDAH010000013.1"/>
</dbReference>
<reference evidence="6 7" key="1">
    <citation type="submission" date="2020-12" db="EMBL/GenBank/DDBJ databases">
        <title>Novel Thalassolituus-related marine hydrocarbonoclastic bacteria mediated algae-derived hydrocarbons mineralization in twilight zone of the northern South China Sea.</title>
        <authorList>
            <person name="Dong C."/>
        </authorList>
    </citation>
    <scope>NUCLEOTIDE SEQUENCE [LARGE SCALE GENOMIC DNA]</scope>
    <source>
        <strain evidence="6 7">IMCC1826</strain>
    </source>
</reference>